<accession>A0A9X2GUY7</accession>
<name>A0A9X2GUY7_9ACTN</name>
<evidence type="ECO:0000313" key="2">
    <source>
        <dbReference type="Proteomes" id="UP001139648"/>
    </source>
</evidence>
<protein>
    <submittedName>
        <fullName evidence="1">Uncharacterized protein</fullName>
    </submittedName>
</protein>
<proteinExistence type="predicted"/>
<dbReference type="Proteomes" id="UP001139648">
    <property type="component" value="Unassembled WGS sequence"/>
</dbReference>
<reference evidence="1" key="1">
    <citation type="submission" date="2022-06" db="EMBL/GenBank/DDBJ databases">
        <title>Sequencing the genomes of 1000 actinobacteria strains.</title>
        <authorList>
            <person name="Klenk H.-P."/>
        </authorList>
    </citation>
    <scope>NUCLEOTIDE SEQUENCE</scope>
    <source>
        <strain evidence="1">DSM 46694</strain>
    </source>
</reference>
<dbReference type="AlphaFoldDB" id="A0A9X2GUY7"/>
<keyword evidence="2" id="KW-1185">Reference proteome</keyword>
<gene>
    <name evidence="1" type="ORF">HD597_011314</name>
</gene>
<organism evidence="1 2">
    <name type="scientific">Nonomuraea thailandensis</name>
    <dbReference type="NCBI Taxonomy" id="1188745"/>
    <lineage>
        <taxon>Bacteria</taxon>
        <taxon>Bacillati</taxon>
        <taxon>Actinomycetota</taxon>
        <taxon>Actinomycetes</taxon>
        <taxon>Streptosporangiales</taxon>
        <taxon>Streptosporangiaceae</taxon>
        <taxon>Nonomuraea</taxon>
    </lineage>
</organism>
<evidence type="ECO:0000313" key="1">
    <source>
        <dbReference type="EMBL" id="MCP2364294.1"/>
    </source>
</evidence>
<sequence length="922" mass="97518">MAFPQTVLPLAVELHLDGAWVDVTSHVYRRDMVSIRRGRADEAGQVDRSSCSLTMNNRDGRYSPRNPVGPYYGQLTRNTPIRIAIEDGDTYLALDGTTGDRATTPDHASLDITGDIDIRIDLTAASWRTVMDMAAKYETTGNQRSWAFYLHGDGGGRPCFTWSANGTATTDIVATVPCPAPASGRQALRVTFDVNNGAGGNTATFYYAETIAGPWTQLGDPVVTAGTTSIFSSSAELEVGDVTDFTGFPVVGAVHAFELRNGIAGSIVANPDFTAQTPGAASFADSSGRTWTVQGGAAISNRCWRFHGEVSSWPPRWDITGEDAYVPIEASGVLQRLSRGGDSRDSSGAQGGVLGSAMYRGRIFDTAGLVAYWPLQDAEGSTSLAPALDHGPLTIIGTPTLAGFEGFTASNPILVLANAELRGGAPTYTDTGQTQIRFLMAVPSGGDADNQAILTFYTTGSVRRWELHYGTGGTLGLRAFDAGGTQLFDTGDMAYAVNGELLLVSVELTQDGADIDYTVSTLEPGASSGLATSATLNANTVGRVGSVILNPAGGLITTAIGHLSIQNVVTTLFDLGSQLDAWRGERAGRRIERLCAEEGVAFRALGDLDDSARLGAQLPDTLMNLIRAAADADAGMLFEPRDVLGLGYRTRTSLYNQAARLALDYEQHELADAVSPVDDDQAITNDVTVTRTGGSSARAVQETGTLSVLPPPAGVGRYPGEVTVNVEYDLDLFEQAGWRLHLGTVDEARYPQLSINFAHESFASDAAQTAAGRALEVGDRVTVANPPEEMPPETISQLVQGMSEELGNFEHSMTLNCSPESPYQVGTYDGTARYEPYDTVLNEPLDTTETGVDITTATGPLWSTTSTGYQIIIGGEVMTVTAVGAAAGTVQTLTVTRSVNGVVKSHASGAEVRMFQPAIYAL</sequence>
<dbReference type="RefSeq" id="WP_253756617.1">
    <property type="nucleotide sequence ID" value="NZ_BAABKA010000012.1"/>
</dbReference>
<dbReference type="EMBL" id="JAMZEB010000002">
    <property type="protein sequence ID" value="MCP2364294.1"/>
    <property type="molecule type" value="Genomic_DNA"/>
</dbReference>
<comment type="caution">
    <text evidence="1">The sequence shown here is derived from an EMBL/GenBank/DDBJ whole genome shotgun (WGS) entry which is preliminary data.</text>
</comment>